<organism evidence="1 2">
    <name type="scientific">Intestinimonas butyriciproducens</name>
    <dbReference type="NCBI Taxonomy" id="1297617"/>
    <lineage>
        <taxon>Bacteria</taxon>
        <taxon>Bacillati</taxon>
        <taxon>Bacillota</taxon>
        <taxon>Clostridia</taxon>
        <taxon>Eubacteriales</taxon>
        <taxon>Intestinimonas</taxon>
    </lineage>
</organism>
<dbReference type="EMBL" id="QEKK01000005">
    <property type="protein sequence ID" value="PVY54620.1"/>
    <property type="molecule type" value="Genomic_DNA"/>
</dbReference>
<proteinExistence type="predicted"/>
<comment type="caution">
    <text evidence="1">The sequence shown here is derived from an EMBL/GenBank/DDBJ whole genome shotgun (WGS) entry which is preliminary data.</text>
</comment>
<evidence type="ECO:0000313" key="1">
    <source>
        <dbReference type="EMBL" id="PVY54620.1"/>
    </source>
</evidence>
<dbReference type="RefSeq" id="WP_116722109.1">
    <property type="nucleotide sequence ID" value="NZ_CP011524.1"/>
</dbReference>
<protein>
    <recommendedName>
        <fullName evidence="3">Stage 0 sporulation protein A homolog</fullName>
    </recommendedName>
</protein>
<sequence length="101" mass="11051">MLLMFLLLAIANLDILQNKRLENAQQVGRTLARSYAVEEGRSVSILAVTANAFAEDIAATTEVGMNAHISKPIAFGILYQNLMEQMRRKGLEEGRSDVGTA</sequence>
<dbReference type="AlphaFoldDB" id="A0A2U1C136"/>
<accession>A0A2U1C136</accession>
<name>A0A2U1C136_9FIRM</name>
<dbReference type="Gene3D" id="3.40.50.2300">
    <property type="match status" value="1"/>
</dbReference>
<evidence type="ECO:0008006" key="3">
    <source>
        <dbReference type="Google" id="ProtNLM"/>
    </source>
</evidence>
<dbReference type="GeneID" id="93230033"/>
<gene>
    <name evidence="1" type="ORF">C7373_10534</name>
</gene>
<reference evidence="1 2" key="1">
    <citation type="submission" date="2018-04" db="EMBL/GenBank/DDBJ databases">
        <title>Genomic Encyclopedia of Type Strains, Phase IV (KMG-IV): sequencing the most valuable type-strain genomes for metagenomic binning, comparative biology and taxonomic classification.</title>
        <authorList>
            <person name="Goeker M."/>
        </authorList>
    </citation>
    <scope>NUCLEOTIDE SEQUENCE [LARGE SCALE GENOMIC DNA]</scope>
    <source>
        <strain evidence="1 2">DSM 26588</strain>
    </source>
</reference>
<dbReference type="Proteomes" id="UP000245778">
    <property type="component" value="Unassembled WGS sequence"/>
</dbReference>
<dbReference type="InterPro" id="IPR011006">
    <property type="entry name" value="CheY-like_superfamily"/>
</dbReference>
<dbReference type="SUPFAM" id="SSF52172">
    <property type="entry name" value="CheY-like"/>
    <property type="match status" value="1"/>
</dbReference>
<evidence type="ECO:0000313" key="2">
    <source>
        <dbReference type="Proteomes" id="UP000245778"/>
    </source>
</evidence>